<reference evidence="2 3" key="2">
    <citation type="submission" date="2024-07" db="EMBL/GenBank/DDBJ databases">
        <authorList>
            <person name="Akdeniz Z."/>
        </authorList>
    </citation>
    <scope>NUCLEOTIDE SEQUENCE [LARGE SCALE GENOMIC DNA]</scope>
</reference>
<gene>
    <name evidence="1" type="ORF">HINF_LOCUS4502</name>
    <name evidence="2" type="ORF">HINF_LOCUS70553</name>
</gene>
<dbReference type="AlphaFoldDB" id="A0AA86TIF4"/>
<evidence type="ECO:0000313" key="3">
    <source>
        <dbReference type="Proteomes" id="UP001642409"/>
    </source>
</evidence>
<dbReference type="Proteomes" id="UP001642409">
    <property type="component" value="Unassembled WGS sequence"/>
</dbReference>
<name>A0AA86TIF4_9EUKA</name>
<dbReference type="EMBL" id="CAXDID020000530">
    <property type="protein sequence ID" value="CAL6100430.1"/>
    <property type="molecule type" value="Genomic_DNA"/>
</dbReference>
<proteinExistence type="predicted"/>
<accession>A0AA86TIF4</accession>
<reference evidence="1" key="1">
    <citation type="submission" date="2023-06" db="EMBL/GenBank/DDBJ databases">
        <authorList>
            <person name="Kurt Z."/>
        </authorList>
    </citation>
    <scope>NUCLEOTIDE SEQUENCE</scope>
</reference>
<evidence type="ECO:0000313" key="1">
    <source>
        <dbReference type="EMBL" id="CAI9916857.1"/>
    </source>
</evidence>
<organism evidence="1">
    <name type="scientific">Hexamita inflata</name>
    <dbReference type="NCBI Taxonomy" id="28002"/>
    <lineage>
        <taxon>Eukaryota</taxon>
        <taxon>Metamonada</taxon>
        <taxon>Diplomonadida</taxon>
        <taxon>Hexamitidae</taxon>
        <taxon>Hexamitinae</taxon>
        <taxon>Hexamita</taxon>
    </lineage>
</organism>
<evidence type="ECO:0000313" key="2">
    <source>
        <dbReference type="EMBL" id="CAL6100430.1"/>
    </source>
</evidence>
<sequence length="119" mass="13682">MQSKLIRDDYINRQGQHKLLTSQIQKFVYTISLVYDDKECKIESSNSEQFNTLNPSAQTIQFHASVLRPQISNWRKQISSIHSAISYSSASNEDVILTLRRDFDICSDINQIDVNSDVV</sequence>
<protein>
    <submittedName>
        <fullName evidence="2">Hypothetical_protein</fullName>
    </submittedName>
</protein>
<keyword evidence="3" id="KW-1185">Reference proteome</keyword>
<comment type="caution">
    <text evidence="1">The sequence shown here is derived from an EMBL/GenBank/DDBJ whole genome shotgun (WGS) entry which is preliminary data.</text>
</comment>
<dbReference type="EMBL" id="CATOUU010000112">
    <property type="protein sequence ID" value="CAI9916857.1"/>
    <property type="molecule type" value="Genomic_DNA"/>
</dbReference>